<protein>
    <recommendedName>
        <fullName evidence="8">SLC26A/SulP transporter domain-containing protein</fullName>
    </recommendedName>
</protein>
<dbReference type="PANTHER" id="PTHR11040:SF164">
    <property type="entry name" value="ZINC TRANSPORTER 12-RELATED"/>
    <property type="match status" value="1"/>
</dbReference>
<comment type="subcellular location">
    <subcellularLocation>
        <location evidence="1">Membrane</location>
        <topology evidence="1">Multi-pass membrane protein</topology>
    </subcellularLocation>
</comment>
<dbReference type="PANTHER" id="PTHR11040">
    <property type="entry name" value="ZINC/IRON TRANSPORTER"/>
    <property type="match status" value="1"/>
</dbReference>
<dbReference type="Proteomes" id="UP001642260">
    <property type="component" value="Unassembled WGS sequence"/>
</dbReference>
<reference evidence="6 7" key="1">
    <citation type="submission" date="2022-03" db="EMBL/GenBank/DDBJ databases">
        <authorList>
            <person name="Macdonald S."/>
            <person name="Ahmed S."/>
            <person name="Newling K."/>
        </authorList>
    </citation>
    <scope>NUCLEOTIDE SEQUENCE [LARGE SCALE GENOMIC DNA]</scope>
</reference>
<evidence type="ECO:0000313" key="6">
    <source>
        <dbReference type="EMBL" id="CAH8337747.1"/>
    </source>
</evidence>
<proteinExistence type="predicted"/>
<keyword evidence="2 5" id="KW-0812">Transmembrane</keyword>
<evidence type="ECO:0000256" key="3">
    <source>
        <dbReference type="ARBA" id="ARBA00022989"/>
    </source>
</evidence>
<feature type="transmembrane region" description="Helical" evidence="5">
    <location>
        <begin position="142"/>
        <end position="160"/>
    </location>
</feature>
<comment type="caution">
    <text evidence="6">The sequence shown here is derived from an EMBL/GenBank/DDBJ whole genome shotgun (WGS) entry which is preliminary data.</text>
</comment>
<keyword evidence="7" id="KW-1185">Reference proteome</keyword>
<feature type="transmembrane region" description="Helical" evidence="5">
    <location>
        <begin position="78"/>
        <end position="97"/>
    </location>
</feature>
<dbReference type="InterPro" id="IPR003689">
    <property type="entry name" value="ZIP"/>
</dbReference>
<dbReference type="Pfam" id="PF02535">
    <property type="entry name" value="Zip"/>
    <property type="match status" value="1"/>
</dbReference>
<sequence>MNSDPRQHDHNNIIHRLVTHILDSGIVVRSIIVGIALGASLNVSIIKPFIGAISVHQLLGGIRLGHCISKAKFELKKILIMVILISLTTPVGIRIGIGVVEIYKENGRTILMVSGCLNAAAAGILFYMATFRKYPVYTHSSVDMLLACFSVFLLLTFKLLKRKYI</sequence>
<organism evidence="6 7">
    <name type="scientific">Eruca vesicaria subsp. sativa</name>
    <name type="common">Garden rocket</name>
    <name type="synonym">Eruca sativa</name>
    <dbReference type="NCBI Taxonomy" id="29727"/>
    <lineage>
        <taxon>Eukaryota</taxon>
        <taxon>Viridiplantae</taxon>
        <taxon>Streptophyta</taxon>
        <taxon>Embryophyta</taxon>
        <taxon>Tracheophyta</taxon>
        <taxon>Spermatophyta</taxon>
        <taxon>Magnoliopsida</taxon>
        <taxon>eudicotyledons</taxon>
        <taxon>Gunneridae</taxon>
        <taxon>Pentapetalae</taxon>
        <taxon>rosids</taxon>
        <taxon>malvids</taxon>
        <taxon>Brassicales</taxon>
        <taxon>Brassicaceae</taxon>
        <taxon>Brassiceae</taxon>
        <taxon>Eruca</taxon>
    </lineage>
</organism>
<name>A0ABC8JTR8_ERUVS</name>
<evidence type="ECO:0008006" key="8">
    <source>
        <dbReference type="Google" id="ProtNLM"/>
    </source>
</evidence>
<keyword evidence="4 5" id="KW-0472">Membrane</keyword>
<keyword evidence="3 5" id="KW-1133">Transmembrane helix</keyword>
<dbReference type="GO" id="GO:0016020">
    <property type="term" value="C:membrane"/>
    <property type="evidence" value="ECO:0007669"/>
    <property type="project" value="UniProtKB-SubCell"/>
</dbReference>
<evidence type="ECO:0000313" key="7">
    <source>
        <dbReference type="Proteomes" id="UP001642260"/>
    </source>
</evidence>
<evidence type="ECO:0000256" key="2">
    <source>
        <dbReference type="ARBA" id="ARBA00022692"/>
    </source>
</evidence>
<evidence type="ECO:0000256" key="5">
    <source>
        <dbReference type="SAM" id="Phobius"/>
    </source>
</evidence>
<dbReference type="EMBL" id="CAKOAT010138265">
    <property type="protein sequence ID" value="CAH8337747.1"/>
    <property type="molecule type" value="Genomic_DNA"/>
</dbReference>
<accession>A0ABC8JTR8</accession>
<feature type="transmembrane region" description="Helical" evidence="5">
    <location>
        <begin position="109"/>
        <end position="130"/>
    </location>
</feature>
<evidence type="ECO:0000256" key="4">
    <source>
        <dbReference type="ARBA" id="ARBA00023136"/>
    </source>
</evidence>
<dbReference type="AlphaFoldDB" id="A0ABC8JTR8"/>
<gene>
    <name evidence="6" type="ORF">ERUC_LOCUS14673</name>
</gene>
<evidence type="ECO:0000256" key="1">
    <source>
        <dbReference type="ARBA" id="ARBA00004141"/>
    </source>
</evidence>